<dbReference type="Proteomes" id="UP000714275">
    <property type="component" value="Unassembled WGS sequence"/>
</dbReference>
<gene>
    <name evidence="2" type="ORF">EV702DRAFT_1269070</name>
</gene>
<protein>
    <submittedName>
        <fullName evidence="2">CHAT domain-containing protein</fullName>
    </submittedName>
</protein>
<dbReference type="EMBL" id="JABBWD010000029">
    <property type="protein sequence ID" value="KAG1775994.1"/>
    <property type="molecule type" value="Genomic_DNA"/>
</dbReference>
<reference evidence="2" key="1">
    <citation type="journal article" date="2020" name="New Phytol.">
        <title>Comparative genomics reveals dynamic genome evolution in host specialist ectomycorrhizal fungi.</title>
        <authorList>
            <person name="Lofgren L.A."/>
            <person name="Nguyen N.H."/>
            <person name="Vilgalys R."/>
            <person name="Ruytinx J."/>
            <person name="Liao H.L."/>
            <person name="Branco S."/>
            <person name="Kuo A."/>
            <person name="LaButti K."/>
            <person name="Lipzen A."/>
            <person name="Andreopoulos W."/>
            <person name="Pangilinan J."/>
            <person name="Riley R."/>
            <person name="Hundley H."/>
            <person name="Na H."/>
            <person name="Barry K."/>
            <person name="Grigoriev I.V."/>
            <person name="Stajich J.E."/>
            <person name="Kennedy P.G."/>
        </authorList>
    </citation>
    <scope>NUCLEOTIDE SEQUENCE</scope>
    <source>
        <strain evidence="2">DOB743</strain>
    </source>
</reference>
<dbReference type="OrthoDB" id="9991317at2759"/>
<comment type="caution">
    <text evidence="2">The sequence shown here is derived from an EMBL/GenBank/DDBJ whole genome shotgun (WGS) entry which is preliminary data.</text>
</comment>
<keyword evidence="3" id="KW-1185">Reference proteome</keyword>
<evidence type="ECO:0000313" key="3">
    <source>
        <dbReference type="Proteomes" id="UP000714275"/>
    </source>
</evidence>
<evidence type="ECO:0000313" key="2">
    <source>
        <dbReference type="EMBL" id="KAG1775994.1"/>
    </source>
</evidence>
<dbReference type="InterPro" id="IPR024983">
    <property type="entry name" value="CHAT_dom"/>
</dbReference>
<evidence type="ECO:0000259" key="1">
    <source>
        <dbReference type="Pfam" id="PF12770"/>
    </source>
</evidence>
<feature type="domain" description="CHAT" evidence="1">
    <location>
        <begin position="39"/>
        <end position="157"/>
    </location>
</feature>
<dbReference type="Pfam" id="PF12770">
    <property type="entry name" value="CHAT"/>
    <property type="match status" value="1"/>
</dbReference>
<accession>A0A9P7D1F7</accession>
<organism evidence="2 3">
    <name type="scientific">Suillus placidus</name>
    <dbReference type="NCBI Taxonomy" id="48579"/>
    <lineage>
        <taxon>Eukaryota</taxon>
        <taxon>Fungi</taxon>
        <taxon>Dikarya</taxon>
        <taxon>Basidiomycota</taxon>
        <taxon>Agaricomycotina</taxon>
        <taxon>Agaricomycetes</taxon>
        <taxon>Agaricomycetidae</taxon>
        <taxon>Boletales</taxon>
        <taxon>Suillineae</taxon>
        <taxon>Suillaceae</taxon>
        <taxon>Suillus</taxon>
    </lineage>
</organism>
<dbReference type="AlphaFoldDB" id="A0A9P7D1F7"/>
<proteinExistence type="predicted"/>
<sequence length="195" mass="21883">MYMLTLSALIRSRQMMKKHLTPSFVAIEQGQPGAGKGKALSAVDSALEGLEENTWVHLTYHGKQDPMQPYNSHFIMRDEHLMLLDIMDRGIPHAEFTFLSACHTAVGDEETPDEAIHLAAGLQFSGFKSVVDMLWEVDDAVAKHVVEAFYTYMFHPKEVGVMDPMKAAWALNCATHTLKTKVPLEQRMVFIHIGV</sequence>
<name>A0A9P7D1F7_9AGAM</name>